<dbReference type="EMBL" id="MU118126">
    <property type="protein sequence ID" value="KAF9644652.1"/>
    <property type="molecule type" value="Genomic_DNA"/>
</dbReference>
<evidence type="ECO:0000313" key="1">
    <source>
        <dbReference type="EMBL" id="KAF9644652.1"/>
    </source>
</evidence>
<organism evidence="1 2">
    <name type="scientific">Thelephora ganbajun</name>
    <name type="common">Ganba fungus</name>
    <dbReference type="NCBI Taxonomy" id="370292"/>
    <lineage>
        <taxon>Eukaryota</taxon>
        <taxon>Fungi</taxon>
        <taxon>Dikarya</taxon>
        <taxon>Basidiomycota</taxon>
        <taxon>Agaricomycotina</taxon>
        <taxon>Agaricomycetes</taxon>
        <taxon>Thelephorales</taxon>
        <taxon>Thelephoraceae</taxon>
        <taxon>Thelephora</taxon>
    </lineage>
</organism>
<sequence>MLSTPTRSPEVTDFQIQAQIDALNQDYNGTVLGFELENVTRTSNAARFNNVGPGSTEQTAMKSALREGTASTLNVYTAGFTSGDSQGLLDYATSPADYASNPMDDGVVILYSSLPGGSTTNFNLGRTLTHETGHWVGLYHTFQGGCDGDGDFVADTLAEAFPASGCPVSRDTCPSPGLDPIHNYMDYSNDSCMDNFTPGQIDRLRSQISTYRGIEL</sequence>
<reference evidence="1" key="2">
    <citation type="journal article" date="2020" name="Nat. Commun.">
        <title>Large-scale genome sequencing of mycorrhizal fungi provides insights into the early evolution of symbiotic traits.</title>
        <authorList>
            <person name="Miyauchi S."/>
            <person name="Kiss E."/>
            <person name="Kuo A."/>
            <person name="Drula E."/>
            <person name="Kohler A."/>
            <person name="Sanchez-Garcia M."/>
            <person name="Morin E."/>
            <person name="Andreopoulos B."/>
            <person name="Barry K.W."/>
            <person name="Bonito G."/>
            <person name="Buee M."/>
            <person name="Carver A."/>
            <person name="Chen C."/>
            <person name="Cichocki N."/>
            <person name="Clum A."/>
            <person name="Culley D."/>
            <person name="Crous P.W."/>
            <person name="Fauchery L."/>
            <person name="Girlanda M."/>
            <person name="Hayes R.D."/>
            <person name="Keri Z."/>
            <person name="LaButti K."/>
            <person name="Lipzen A."/>
            <person name="Lombard V."/>
            <person name="Magnuson J."/>
            <person name="Maillard F."/>
            <person name="Murat C."/>
            <person name="Nolan M."/>
            <person name="Ohm R.A."/>
            <person name="Pangilinan J."/>
            <person name="Pereira M.F."/>
            <person name="Perotto S."/>
            <person name="Peter M."/>
            <person name="Pfister S."/>
            <person name="Riley R."/>
            <person name="Sitrit Y."/>
            <person name="Stielow J.B."/>
            <person name="Szollosi G."/>
            <person name="Zifcakova L."/>
            <person name="Stursova M."/>
            <person name="Spatafora J.W."/>
            <person name="Tedersoo L."/>
            <person name="Vaario L.M."/>
            <person name="Yamada A."/>
            <person name="Yan M."/>
            <person name="Wang P."/>
            <person name="Xu J."/>
            <person name="Bruns T."/>
            <person name="Baldrian P."/>
            <person name="Vilgalys R."/>
            <person name="Dunand C."/>
            <person name="Henrissat B."/>
            <person name="Grigoriev I.V."/>
            <person name="Hibbett D."/>
            <person name="Nagy L.G."/>
            <person name="Martin F.M."/>
        </authorList>
    </citation>
    <scope>NUCLEOTIDE SEQUENCE</scope>
    <source>
        <strain evidence="1">P2</strain>
    </source>
</reference>
<protein>
    <submittedName>
        <fullName evidence="1">Zincin</fullName>
    </submittedName>
</protein>
<name>A0ACB6Z509_THEGA</name>
<keyword evidence="2" id="KW-1185">Reference proteome</keyword>
<proteinExistence type="predicted"/>
<evidence type="ECO:0000313" key="2">
    <source>
        <dbReference type="Proteomes" id="UP000886501"/>
    </source>
</evidence>
<dbReference type="Proteomes" id="UP000886501">
    <property type="component" value="Unassembled WGS sequence"/>
</dbReference>
<comment type="caution">
    <text evidence="1">The sequence shown here is derived from an EMBL/GenBank/DDBJ whole genome shotgun (WGS) entry which is preliminary data.</text>
</comment>
<gene>
    <name evidence="1" type="ORF">BDM02DRAFT_3121557</name>
</gene>
<accession>A0ACB6Z509</accession>
<reference evidence="1" key="1">
    <citation type="submission" date="2019-10" db="EMBL/GenBank/DDBJ databases">
        <authorList>
            <consortium name="DOE Joint Genome Institute"/>
            <person name="Kuo A."/>
            <person name="Miyauchi S."/>
            <person name="Kiss E."/>
            <person name="Drula E."/>
            <person name="Kohler A."/>
            <person name="Sanchez-Garcia M."/>
            <person name="Andreopoulos B."/>
            <person name="Barry K.W."/>
            <person name="Bonito G."/>
            <person name="Buee M."/>
            <person name="Carver A."/>
            <person name="Chen C."/>
            <person name="Cichocki N."/>
            <person name="Clum A."/>
            <person name="Culley D."/>
            <person name="Crous P.W."/>
            <person name="Fauchery L."/>
            <person name="Girlanda M."/>
            <person name="Hayes R."/>
            <person name="Keri Z."/>
            <person name="Labutti K."/>
            <person name="Lipzen A."/>
            <person name="Lombard V."/>
            <person name="Magnuson J."/>
            <person name="Maillard F."/>
            <person name="Morin E."/>
            <person name="Murat C."/>
            <person name="Nolan M."/>
            <person name="Ohm R."/>
            <person name="Pangilinan J."/>
            <person name="Pereira M."/>
            <person name="Perotto S."/>
            <person name="Peter M."/>
            <person name="Riley R."/>
            <person name="Sitrit Y."/>
            <person name="Stielow B."/>
            <person name="Szollosi G."/>
            <person name="Zifcakova L."/>
            <person name="Stursova M."/>
            <person name="Spatafora J.W."/>
            <person name="Tedersoo L."/>
            <person name="Vaario L.-M."/>
            <person name="Yamada A."/>
            <person name="Yan M."/>
            <person name="Wang P."/>
            <person name="Xu J."/>
            <person name="Bruns T."/>
            <person name="Baldrian P."/>
            <person name="Vilgalys R."/>
            <person name="Henrissat B."/>
            <person name="Grigoriev I.V."/>
            <person name="Hibbett D."/>
            <person name="Nagy L.G."/>
            <person name="Martin F.M."/>
        </authorList>
    </citation>
    <scope>NUCLEOTIDE SEQUENCE</scope>
    <source>
        <strain evidence="1">P2</strain>
    </source>
</reference>